<dbReference type="GO" id="GO:0003677">
    <property type="term" value="F:DNA binding"/>
    <property type="evidence" value="ECO:0007669"/>
    <property type="project" value="UniProtKB-KW"/>
</dbReference>
<dbReference type="Gene3D" id="1.10.10.10">
    <property type="entry name" value="Winged helix-like DNA-binding domain superfamily/Winged helix DNA-binding domain"/>
    <property type="match status" value="1"/>
</dbReference>
<dbReference type="PANTHER" id="PTHR13710:SF105">
    <property type="entry name" value="ATP-DEPENDENT DNA HELICASE Q1"/>
    <property type="match status" value="1"/>
</dbReference>
<keyword evidence="10" id="KW-0175">Coiled coil</keyword>
<evidence type="ECO:0000256" key="8">
    <source>
        <dbReference type="ARBA" id="ARBA00034617"/>
    </source>
</evidence>
<dbReference type="InParanoid" id="A0A1Z5KRR8"/>
<evidence type="ECO:0000259" key="13">
    <source>
        <dbReference type="PROSITE" id="PS51194"/>
    </source>
</evidence>
<comment type="catalytic activity">
    <reaction evidence="8">
        <text>Couples ATP hydrolysis with the unwinding of duplex DNA by translocating in the 3'-5' direction.</text>
        <dbReference type="EC" id="5.6.2.4"/>
    </reaction>
</comment>
<dbReference type="InterPro" id="IPR001650">
    <property type="entry name" value="Helicase_C-like"/>
</dbReference>
<feature type="domain" description="Helicase C-terminal" evidence="13">
    <location>
        <begin position="372"/>
        <end position="525"/>
    </location>
</feature>
<dbReference type="EC" id="5.6.2.4" evidence="9"/>
<keyword evidence="15" id="KW-1185">Reference proteome</keyword>
<reference evidence="14 15" key="1">
    <citation type="journal article" date="2015" name="Plant Cell">
        <title>Oil accumulation by the oleaginous diatom Fistulifera solaris as revealed by the genome and transcriptome.</title>
        <authorList>
            <person name="Tanaka T."/>
            <person name="Maeda Y."/>
            <person name="Veluchamy A."/>
            <person name="Tanaka M."/>
            <person name="Abida H."/>
            <person name="Marechal E."/>
            <person name="Bowler C."/>
            <person name="Muto M."/>
            <person name="Sunaga Y."/>
            <person name="Tanaka M."/>
            <person name="Yoshino T."/>
            <person name="Taniguchi T."/>
            <person name="Fukuda Y."/>
            <person name="Nemoto M."/>
            <person name="Matsumoto M."/>
            <person name="Wong P.S."/>
            <person name="Aburatani S."/>
            <person name="Fujibuchi W."/>
        </authorList>
    </citation>
    <scope>NUCLEOTIDE SEQUENCE [LARGE SCALE GENOMIC DNA]</scope>
    <source>
        <strain evidence="14 15">JPCC DA0580</strain>
    </source>
</reference>
<dbReference type="InterPro" id="IPR027417">
    <property type="entry name" value="P-loop_NTPase"/>
</dbReference>
<dbReference type="CDD" id="cd18794">
    <property type="entry name" value="SF2_C_RecQ"/>
    <property type="match status" value="1"/>
</dbReference>
<evidence type="ECO:0000259" key="12">
    <source>
        <dbReference type="PROSITE" id="PS51192"/>
    </source>
</evidence>
<accession>A0A1Z5KRR8</accession>
<dbReference type="SUPFAM" id="SSF52540">
    <property type="entry name" value="P-loop containing nucleoside triphosphate hydrolases"/>
    <property type="match status" value="1"/>
</dbReference>
<feature type="compositionally biased region" description="Polar residues" evidence="11">
    <location>
        <begin position="674"/>
        <end position="685"/>
    </location>
</feature>
<dbReference type="Pfam" id="PF00270">
    <property type="entry name" value="DEAD"/>
    <property type="match status" value="1"/>
</dbReference>
<evidence type="ECO:0000256" key="5">
    <source>
        <dbReference type="ARBA" id="ARBA00022840"/>
    </source>
</evidence>
<evidence type="ECO:0000313" key="15">
    <source>
        <dbReference type="Proteomes" id="UP000198406"/>
    </source>
</evidence>
<dbReference type="GO" id="GO:0043138">
    <property type="term" value="F:3'-5' DNA helicase activity"/>
    <property type="evidence" value="ECO:0007669"/>
    <property type="project" value="UniProtKB-EC"/>
</dbReference>
<evidence type="ECO:0000256" key="11">
    <source>
        <dbReference type="SAM" id="MobiDB-lite"/>
    </source>
</evidence>
<dbReference type="Pfam" id="PF00271">
    <property type="entry name" value="Helicase_C"/>
    <property type="match status" value="1"/>
</dbReference>
<feature type="region of interest" description="Disordered" evidence="11">
    <location>
        <begin position="666"/>
        <end position="787"/>
    </location>
</feature>
<dbReference type="GO" id="GO:0005524">
    <property type="term" value="F:ATP binding"/>
    <property type="evidence" value="ECO:0007669"/>
    <property type="project" value="UniProtKB-KW"/>
</dbReference>
<dbReference type="AlphaFoldDB" id="A0A1Z5KRR8"/>
<evidence type="ECO:0000313" key="14">
    <source>
        <dbReference type="EMBL" id="GAX28996.1"/>
    </source>
</evidence>
<comment type="caution">
    <text evidence="14">The sequence shown here is derived from an EMBL/GenBank/DDBJ whole genome shotgun (WGS) entry which is preliminary data.</text>
</comment>
<feature type="domain" description="Helicase ATP-binding" evidence="12">
    <location>
        <begin position="171"/>
        <end position="348"/>
    </location>
</feature>
<dbReference type="GO" id="GO:0000724">
    <property type="term" value="P:double-strand break repair via homologous recombination"/>
    <property type="evidence" value="ECO:0007669"/>
    <property type="project" value="TreeGrafter"/>
</dbReference>
<evidence type="ECO:0000256" key="10">
    <source>
        <dbReference type="SAM" id="Coils"/>
    </source>
</evidence>
<dbReference type="PROSITE" id="PS51192">
    <property type="entry name" value="HELICASE_ATP_BIND_1"/>
    <property type="match status" value="1"/>
</dbReference>
<dbReference type="SMART" id="SM00490">
    <property type="entry name" value="HELICc"/>
    <property type="match status" value="1"/>
</dbReference>
<keyword evidence="5" id="KW-0067">ATP-binding</keyword>
<dbReference type="GO" id="GO:0009378">
    <property type="term" value="F:four-way junction helicase activity"/>
    <property type="evidence" value="ECO:0007669"/>
    <property type="project" value="TreeGrafter"/>
</dbReference>
<dbReference type="OrthoDB" id="10261556at2759"/>
<dbReference type="InterPro" id="IPR014001">
    <property type="entry name" value="Helicase_ATP-bd"/>
</dbReference>
<dbReference type="InterPro" id="IPR004589">
    <property type="entry name" value="DNA_helicase_ATP-dep_RecQ"/>
</dbReference>
<dbReference type="InterPro" id="IPR011545">
    <property type="entry name" value="DEAD/DEAH_box_helicase_dom"/>
</dbReference>
<dbReference type="EMBL" id="BDSP01000284">
    <property type="protein sequence ID" value="GAX28996.1"/>
    <property type="molecule type" value="Genomic_DNA"/>
</dbReference>
<evidence type="ECO:0000256" key="4">
    <source>
        <dbReference type="ARBA" id="ARBA00022806"/>
    </source>
</evidence>
<comment type="similarity">
    <text evidence="1">Belongs to the helicase family. RecQ subfamily.</text>
</comment>
<evidence type="ECO:0000256" key="6">
    <source>
        <dbReference type="ARBA" id="ARBA00023125"/>
    </source>
</evidence>
<dbReference type="Proteomes" id="UP000198406">
    <property type="component" value="Unassembled WGS sequence"/>
</dbReference>
<dbReference type="SMART" id="SM00487">
    <property type="entry name" value="DEXDc"/>
    <property type="match status" value="1"/>
</dbReference>
<gene>
    <name evidence="14" type="ORF">FisN_1Hh006</name>
</gene>
<evidence type="ECO:0000256" key="2">
    <source>
        <dbReference type="ARBA" id="ARBA00022741"/>
    </source>
</evidence>
<dbReference type="Gene3D" id="3.40.50.300">
    <property type="entry name" value="P-loop containing nucleotide triphosphate hydrolases"/>
    <property type="match status" value="2"/>
</dbReference>
<dbReference type="InterPro" id="IPR036388">
    <property type="entry name" value="WH-like_DNA-bd_sf"/>
</dbReference>
<feature type="coiled-coil region" evidence="10">
    <location>
        <begin position="1"/>
        <end position="35"/>
    </location>
</feature>
<dbReference type="GO" id="GO:0005694">
    <property type="term" value="C:chromosome"/>
    <property type="evidence" value="ECO:0007669"/>
    <property type="project" value="TreeGrafter"/>
</dbReference>
<dbReference type="GO" id="GO:0016787">
    <property type="term" value="F:hydrolase activity"/>
    <property type="evidence" value="ECO:0007669"/>
    <property type="project" value="UniProtKB-KW"/>
</dbReference>
<evidence type="ECO:0000256" key="1">
    <source>
        <dbReference type="ARBA" id="ARBA00005446"/>
    </source>
</evidence>
<keyword evidence="4 14" id="KW-0347">Helicase</keyword>
<feature type="compositionally biased region" description="Polar residues" evidence="11">
    <location>
        <begin position="85"/>
        <end position="103"/>
    </location>
</feature>
<keyword evidence="7" id="KW-0413">Isomerase</keyword>
<dbReference type="NCBIfam" id="TIGR00614">
    <property type="entry name" value="recQ_fam"/>
    <property type="match status" value="1"/>
</dbReference>
<dbReference type="GO" id="GO:0005737">
    <property type="term" value="C:cytoplasm"/>
    <property type="evidence" value="ECO:0007669"/>
    <property type="project" value="TreeGrafter"/>
</dbReference>
<dbReference type="FunFam" id="3.40.50.300:FF:001456">
    <property type="entry name" value="ATP-dependent DNA helicase"/>
    <property type="match status" value="1"/>
</dbReference>
<evidence type="ECO:0000256" key="9">
    <source>
        <dbReference type="ARBA" id="ARBA00034808"/>
    </source>
</evidence>
<organism evidence="14 15">
    <name type="scientific">Fistulifera solaris</name>
    <name type="common">Oleaginous diatom</name>
    <dbReference type="NCBI Taxonomy" id="1519565"/>
    <lineage>
        <taxon>Eukaryota</taxon>
        <taxon>Sar</taxon>
        <taxon>Stramenopiles</taxon>
        <taxon>Ochrophyta</taxon>
        <taxon>Bacillariophyta</taxon>
        <taxon>Bacillariophyceae</taxon>
        <taxon>Bacillariophycidae</taxon>
        <taxon>Naviculales</taxon>
        <taxon>Naviculaceae</taxon>
        <taxon>Fistulifera</taxon>
    </lineage>
</organism>
<name>A0A1Z5KRR8_FISSO</name>
<feature type="compositionally biased region" description="Basic and acidic residues" evidence="11">
    <location>
        <begin position="51"/>
        <end position="63"/>
    </location>
</feature>
<evidence type="ECO:0000256" key="3">
    <source>
        <dbReference type="ARBA" id="ARBA00022801"/>
    </source>
</evidence>
<dbReference type="PROSITE" id="PS51194">
    <property type="entry name" value="HELICASE_CTER"/>
    <property type="match status" value="1"/>
</dbReference>
<keyword evidence="3 14" id="KW-0378">Hydrolase</keyword>
<dbReference type="CDD" id="cd17920">
    <property type="entry name" value="DEXHc_RecQ"/>
    <property type="match status" value="1"/>
</dbReference>
<keyword evidence="6" id="KW-0238">DNA-binding</keyword>
<proteinExistence type="inferred from homology"/>
<feature type="compositionally biased region" description="Acidic residues" evidence="11">
    <location>
        <begin position="778"/>
        <end position="787"/>
    </location>
</feature>
<feature type="compositionally biased region" description="Basic residues" evidence="11">
    <location>
        <begin position="714"/>
        <end position="741"/>
    </location>
</feature>
<feature type="compositionally biased region" description="Low complexity" evidence="11">
    <location>
        <begin position="110"/>
        <end position="129"/>
    </location>
</feature>
<sequence length="787" mass="88704">MKELLTEMEDVEKVLVQLDEDIDQLEERILTGNAQSRNIKSETIPNVVSCQRHDNTDHQETSPERPSITQQQRLTQHPDEVLPEPSTQSPLRHTEKVTPSSLAINPPLRPLELQRPRPASISTTTATTSSTIDPLDYWRHDENFPWSQRMYDVLRNQFRIPSFRDNQKEIINATLSNRDVFVLMRTGGGKSLTYQLPALLERHKVTFVVSPLLSLIQDQEEQMNQFQQGSAVSFTSGIGSSEHAQRWQRVRDPDGGVCLVFVTPEKISQSNKLGSEMDRLHAQGRLARFVIDECHCACQWGHDFRPDYTKLGVLKAHFPSVPLLALTATASERVREDVCRILRMNDYQFFRSKANRPNLTYSVVPKPEGKGSVTAAMAEFIHSKYPRSPGIVYTLSRKDADAVADELCQMGVVARPYHSDVSKTQKEYVHQSWMRDETQVVVATIAFGLGINKPNVRFVLHHCISKTLEAYYQESGRAGRDGQTPTDCVLYYSPKDVIRMLKMVHGSSGEELVWPMIRYGQMNGNDSICRATLMTHLGEPDPESSLKDICLRNDGITSERREVGKHAKTLLQVLHHRQQEGVNMTPAMLLKDWRTRPENALPCVQDNPPSRDNLSSDDCERIIIALLLENIILSEPKWSSYDTIIYVVLGPLGHRLLQSPNPQVTVSLPKHLDSNSSKPASSTTRPKARKTSASDGAWLTTKKRMVPTKAKQSAAKKKTKASKKPISKATRAKKVNSKAKPAKVSLDVIEIFSDESDSKPSPPAVRDRSVSDPLWYGSEDEEYEFEG</sequence>
<evidence type="ECO:0000256" key="7">
    <source>
        <dbReference type="ARBA" id="ARBA00023235"/>
    </source>
</evidence>
<keyword evidence="2" id="KW-0547">Nucleotide-binding</keyword>
<feature type="region of interest" description="Disordered" evidence="11">
    <location>
        <begin position="36"/>
        <end position="129"/>
    </location>
</feature>
<dbReference type="PANTHER" id="PTHR13710">
    <property type="entry name" value="DNA HELICASE RECQ FAMILY MEMBER"/>
    <property type="match status" value="1"/>
</dbReference>
<protein>
    <recommendedName>
        <fullName evidence="9">DNA 3'-5' helicase</fullName>
        <ecNumber evidence="9">5.6.2.4</ecNumber>
    </recommendedName>
</protein>
<dbReference type="FunFam" id="3.40.50.300:FF:001389">
    <property type="entry name" value="ATP-dependent DNA helicase RecQ"/>
    <property type="match status" value="1"/>
</dbReference>
<feature type="compositionally biased region" description="Polar residues" evidence="11">
    <location>
        <begin position="36"/>
        <end position="49"/>
    </location>
</feature>